<dbReference type="PROSITE" id="PS51230">
    <property type="entry name" value="EB1_C"/>
    <property type="match status" value="1"/>
</dbReference>
<comment type="subcellular location">
    <subcellularLocation>
        <location evidence="1">Cytoplasm</location>
        <location evidence="1">Cytoskeleton</location>
    </subcellularLocation>
</comment>
<keyword evidence="3 5" id="KW-0493">Microtubule</keyword>
<dbReference type="InterPro" id="IPR027328">
    <property type="entry name" value="MAPRE"/>
</dbReference>
<proteinExistence type="predicted"/>
<dbReference type="GO" id="GO:0005874">
    <property type="term" value="C:microtubule"/>
    <property type="evidence" value="ECO:0007669"/>
    <property type="project" value="UniProtKB-KW"/>
</dbReference>
<evidence type="ECO:0000256" key="4">
    <source>
        <dbReference type="ARBA" id="ARBA00023212"/>
    </source>
</evidence>
<evidence type="ECO:0000256" key="3">
    <source>
        <dbReference type="ARBA" id="ARBA00022701"/>
    </source>
</evidence>
<evidence type="ECO:0000256" key="5">
    <source>
        <dbReference type="PROSITE-ProRule" id="PRU00576"/>
    </source>
</evidence>
<keyword evidence="8" id="KW-1185">Reference proteome</keyword>
<evidence type="ECO:0000313" key="8">
    <source>
        <dbReference type="Proteomes" id="UP000235145"/>
    </source>
</evidence>
<comment type="caution">
    <text evidence="7">The sequence shown here is derived from an EMBL/GenBank/DDBJ whole genome shotgun (WGS) entry which is preliminary data.</text>
</comment>
<dbReference type="EMBL" id="NBSK02000007">
    <property type="protein sequence ID" value="KAJ0197946.1"/>
    <property type="molecule type" value="Genomic_DNA"/>
</dbReference>
<feature type="domain" description="EB1 C-terminal" evidence="6">
    <location>
        <begin position="42"/>
        <end position="112"/>
    </location>
</feature>
<dbReference type="Proteomes" id="UP000235145">
    <property type="component" value="Unassembled WGS sequence"/>
</dbReference>
<protein>
    <recommendedName>
        <fullName evidence="6">EB1 C-terminal domain-containing protein</fullName>
    </recommendedName>
</protein>
<dbReference type="PANTHER" id="PTHR10623">
    <property type="entry name" value="MICROTUBULE-ASSOCIATED PROTEIN RP/EB FAMILY MEMBER"/>
    <property type="match status" value="1"/>
</dbReference>
<reference evidence="7 8" key="1">
    <citation type="journal article" date="2017" name="Nat. Commun.">
        <title>Genome assembly with in vitro proximity ligation data and whole-genome triplication in lettuce.</title>
        <authorList>
            <person name="Reyes-Chin-Wo S."/>
            <person name="Wang Z."/>
            <person name="Yang X."/>
            <person name="Kozik A."/>
            <person name="Arikit S."/>
            <person name="Song C."/>
            <person name="Xia L."/>
            <person name="Froenicke L."/>
            <person name="Lavelle D.O."/>
            <person name="Truco M.J."/>
            <person name="Xia R."/>
            <person name="Zhu S."/>
            <person name="Xu C."/>
            <person name="Xu H."/>
            <person name="Xu X."/>
            <person name="Cox K."/>
            <person name="Korf I."/>
            <person name="Meyers B.C."/>
            <person name="Michelmore R.W."/>
        </authorList>
    </citation>
    <scope>NUCLEOTIDE SEQUENCE [LARGE SCALE GENOMIC DNA]</scope>
    <source>
        <strain evidence="8">cv. Salinas</strain>
        <tissue evidence="7">Seedlings</tissue>
    </source>
</reference>
<keyword evidence="2" id="KW-0963">Cytoplasm</keyword>
<name>A0A9R1X3L1_LACSA</name>
<dbReference type="Pfam" id="PF03271">
    <property type="entry name" value="EB1"/>
    <property type="match status" value="1"/>
</dbReference>
<keyword evidence="4" id="KW-0206">Cytoskeleton</keyword>
<evidence type="ECO:0000259" key="6">
    <source>
        <dbReference type="PROSITE" id="PS51230"/>
    </source>
</evidence>
<evidence type="ECO:0000256" key="2">
    <source>
        <dbReference type="ARBA" id="ARBA00022490"/>
    </source>
</evidence>
<dbReference type="Gene3D" id="1.20.5.1430">
    <property type="match status" value="1"/>
</dbReference>
<evidence type="ECO:0000256" key="1">
    <source>
        <dbReference type="ARBA" id="ARBA00004245"/>
    </source>
</evidence>
<dbReference type="AlphaFoldDB" id="A0A9R1X3L1"/>
<dbReference type="SUPFAM" id="SSF140612">
    <property type="entry name" value="EB1 dimerisation domain-like"/>
    <property type="match status" value="1"/>
</dbReference>
<gene>
    <name evidence="7" type="ORF">LSAT_V11C700380440</name>
</gene>
<sequence length="151" mass="17868">MHTQQLHVSRPLNFLQLQKSMYMINRYHGHNHRNINPNYPAFVGSHCYILSLFIMQIIELKITIDSLEKESDFYFIKLRDIEILCKYSNISNLHIIDVIQRILYVAEEDASILIYLVFTMLNRILVGKTTKLSPFSFCFLMDVLSDFIVIY</sequence>
<dbReference type="InterPro" id="IPR036133">
    <property type="entry name" value="EB1_C_sf"/>
</dbReference>
<evidence type="ECO:0000313" key="7">
    <source>
        <dbReference type="EMBL" id="KAJ0197946.1"/>
    </source>
</evidence>
<dbReference type="GO" id="GO:0008017">
    <property type="term" value="F:microtubule binding"/>
    <property type="evidence" value="ECO:0007669"/>
    <property type="project" value="InterPro"/>
</dbReference>
<accession>A0A9R1X3L1</accession>
<dbReference type="InterPro" id="IPR004953">
    <property type="entry name" value="EB1_C"/>
</dbReference>
<organism evidence="7 8">
    <name type="scientific">Lactuca sativa</name>
    <name type="common">Garden lettuce</name>
    <dbReference type="NCBI Taxonomy" id="4236"/>
    <lineage>
        <taxon>Eukaryota</taxon>
        <taxon>Viridiplantae</taxon>
        <taxon>Streptophyta</taxon>
        <taxon>Embryophyta</taxon>
        <taxon>Tracheophyta</taxon>
        <taxon>Spermatophyta</taxon>
        <taxon>Magnoliopsida</taxon>
        <taxon>eudicotyledons</taxon>
        <taxon>Gunneridae</taxon>
        <taxon>Pentapetalae</taxon>
        <taxon>asterids</taxon>
        <taxon>campanulids</taxon>
        <taxon>Asterales</taxon>
        <taxon>Asteraceae</taxon>
        <taxon>Cichorioideae</taxon>
        <taxon>Cichorieae</taxon>
        <taxon>Lactucinae</taxon>
        <taxon>Lactuca</taxon>
    </lineage>
</organism>